<evidence type="ECO:0000256" key="2">
    <source>
        <dbReference type="ARBA" id="ARBA00022771"/>
    </source>
</evidence>
<keyword evidence="11" id="KW-1267">Proteomics identification</keyword>
<dbReference type="InterPro" id="IPR011011">
    <property type="entry name" value="Znf_FYVE_PHD"/>
</dbReference>
<dbReference type="InterPro" id="IPR002014">
    <property type="entry name" value="VHS_dom"/>
</dbReference>
<evidence type="ECO:0000259" key="6">
    <source>
        <dbReference type="PROSITE" id="PS50178"/>
    </source>
</evidence>
<dbReference type="FunCoup" id="B7PCX5">
    <property type="interactions" value="1322"/>
</dbReference>
<dbReference type="EMBL" id="ABJB010829423">
    <property type="status" value="NOT_ANNOTATED_CDS"/>
    <property type="molecule type" value="Genomic_DNA"/>
</dbReference>
<dbReference type="PaxDb" id="6945-B7PCX5"/>
<keyword evidence="1" id="KW-0479">Metal-binding</keyword>
<dbReference type="GO" id="GO:0032456">
    <property type="term" value="P:endocytic recycling"/>
    <property type="evidence" value="ECO:0000318"/>
    <property type="project" value="GO_Central"/>
</dbReference>
<dbReference type="VEuPathDB" id="VectorBase:ISCW002288"/>
<dbReference type="SUPFAM" id="SSF57903">
    <property type="entry name" value="FYVE/PHD zinc finger"/>
    <property type="match status" value="1"/>
</dbReference>
<keyword evidence="5" id="KW-0175">Coiled coil</keyword>
<dbReference type="GO" id="GO:0008270">
    <property type="term" value="F:zinc ion binding"/>
    <property type="evidence" value="ECO:0007669"/>
    <property type="project" value="UniProtKB-KW"/>
</dbReference>
<evidence type="ECO:0007829" key="11">
    <source>
        <dbReference type="PeptideAtlas" id="B7PCX5"/>
    </source>
</evidence>
<dbReference type="STRING" id="6945.B7PCX5"/>
<dbReference type="Proteomes" id="UP000001555">
    <property type="component" value="Unassembled WGS sequence"/>
</dbReference>
<dbReference type="SMART" id="SM00064">
    <property type="entry name" value="FYVE"/>
    <property type="match status" value="1"/>
</dbReference>
<keyword evidence="2 4" id="KW-0863">Zinc-finger</keyword>
<evidence type="ECO:0000313" key="9">
    <source>
        <dbReference type="EnsemblMetazoa" id="ISCW002288-PA"/>
    </source>
</evidence>
<feature type="domain" description="VHS" evidence="7">
    <location>
        <begin position="23"/>
        <end position="124"/>
    </location>
</feature>
<dbReference type="InterPro" id="IPR003903">
    <property type="entry name" value="UIM_dom"/>
</dbReference>
<name>B7PCX5_IXOSC</name>
<dbReference type="VEuPathDB" id="VectorBase:ISCP_011463"/>
<evidence type="ECO:0000256" key="1">
    <source>
        <dbReference type="ARBA" id="ARBA00022723"/>
    </source>
</evidence>
<dbReference type="PROSITE" id="PS50330">
    <property type="entry name" value="UIM"/>
    <property type="match status" value="1"/>
</dbReference>
<gene>
    <name evidence="8" type="ORF">IscW_ISCW002288</name>
</gene>
<dbReference type="GO" id="GO:0016301">
    <property type="term" value="F:kinase activity"/>
    <property type="evidence" value="ECO:0007669"/>
    <property type="project" value="UniProtKB-KW"/>
</dbReference>
<dbReference type="EnsemblMetazoa" id="ISCW002288-RA">
    <property type="protein sequence ID" value="ISCW002288-PA"/>
    <property type="gene ID" value="ISCW002288"/>
</dbReference>
<evidence type="ECO:0000259" key="7">
    <source>
        <dbReference type="PROSITE" id="PS50179"/>
    </source>
</evidence>
<dbReference type="SUPFAM" id="SSF48464">
    <property type="entry name" value="ENTH/VHS domain"/>
    <property type="match status" value="1"/>
</dbReference>
<dbReference type="InterPro" id="IPR000306">
    <property type="entry name" value="Znf_FYVE"/>
</dbReference>
<evidence type="ECO:0000256" key="5">
    <source>
        <dbReference type="SAM" id="Coils"/>
    </source>
</evidence>
<dbReference type="SMART" id="SM00726">
    <property type="entry name" value="UIM"/>
    <property type="match status" value="1"/>
</dbReference>
<keyword evidence="3" id="KW-0862">Zinc</keyword>
<feature type="coiled-coil region" evidence="5">
    <location>
        <begin position="257"/>
        <end position="284"/>
    </location>
</feature>
<dbReference type="PROSITE" id="PS50179">
    <property type="entry name" value="VHS"/>
    <property type="match status" value="1"/>
</dbReference>
<keyword evidence="10" id="KW-1185">Reference proteome</keyword>
<dbReference type="VEuPathDB" id="VectorBase:ISCI002288"/>
<dbReference type="InterPro" id="IPR013083">
    <property type="entry name" value="Znf_RING/FYVE/PHD"/>
</dbReference>
<dbReference type="Pfam" id="PF01363">
    <property type="entry name" value="FYVE"/>
    <property type="match status" value="1"/>
</dbReference>
<reference evidence="8 10" key="1">
    <citation type="submission" date="2008-03" db="EMBL/GenBank/DDBJ databases">
        <title>Annotation of Ixodes scapularis.</title>
        <authorList>
            <consortium name="Ixodes scapularis Genome Project Consortium"/>
            <person name="Caler E."/>
            <person name="Hannick L.I."/>
            <person name="Bidwell S."/>
            <person name="Joardar V."/>
            <person name="Thiagarajan M."/>
            <person name="Amedeo P."/>
            <person name="Galinsky K.J."/>
            <person name="Schobel S."/>
            <person name="Inman J."/>
            <person name="Hostetler J."/>
            <person name="Miller J."/>
            <person name="Hammond M."/>
            <person name="Megy K."/>
            <person name="Lawson D."/>
            <person name="Kodira C."/>
            <person name="Sutton G."/>
            <person name="Meyer J."/>
            <person name="Hill C.A."/>
            <person name="Birren B."/>
            <person name="Nene V."/>
            <person name="Collins F."/>
            <person name="Alarcon-Chaidez F."/>
            <person name="Wikel S."/>
            <person name="Strausberg R."/>
        </authorList>
    </citation>
    <scope>NUCLEOTIDE SEQUENCE [LARGE SCALE GENOMIC DNA]</scope>
    <source>
        <strain evidence="10">Wikel</strain>
        <strain evidence="8">Wikel colony</strain>
    </source>
</reference>
<organism>
    <name type="scientific">Ixodes scapularis</name>
    <name type="common">Black-legged tick</name>
    <name type="synonym">Deer tick</name>
    <dbReference type="NCBI Taxonomy" id="6945"/>
    <lineage>
        <taxon>Eukaryota</taxon>
        <taxon>Metazoa</taxon>
        <taxon>Ecdysozoa</taxon>
        <taxon>Arthropoda</taxon>
        <taxon>Chelicerata</taxon>
        <taxon>Arachnida</taxon>
        <taxon>Acari</taxon>
        <taxon>Parasitiformes</taxon>
        <taxon>Ixodida</taxon>
        <taxon>Ixodoidea</taxon>
        <taxon>Ixodidae</taxon>
        <taxon>Ixodinae</taxon>
        <taxon>Ixodes</taxon>
    </lineage>
</organism>
<dbReference type="GO" id="GO:0043130">
    <property type="term" value="F:ubiquitin binding"/>
    <property type="evidence" value="ECO:0000318"/>
    <property type="project" value="GO_Central"/>
</dbReference>
<dbReference type="HOGENOM" id="CLU_704541_0_0_1"/>
<proteinExistence type="evidence at protein level"/>
<evidence type="ECO:0000313" key="10">
    <source>
        <dbReference type="Proteomes" id="UP000001555"/>
    </source>
</evidence>
<dbReference type="EMBL" id="ABJB010528805">
    <property type="status" value="NOT_ANNOTATED_CDS"/>
    <property type="molecule type" value="Genomic_DNA"/>
</dbReference>
<dbReference type="PANTHER" id="PTHR46275">
    <property type="entry name" value="HEPATOCYTE GROWTH FACTOR-REGULATED TYROSINE KINASE SUBSTRATE"/>
    <property type="match status" value="1"/>
</dbReference>
<dbReference type="InterPro" id="IPR017073">
    <property type="entry name" value="HGS/VPS27"/>
</dbReference>
<keyword evidence="8" id="KW-0808">Transferase</keyword>
<reference evidence="9" key="2">
    <citation type="submission" date="2020-05" db="UniProtKB">
        <authorList>
            <consortium name="EnsemblMetazoa"/>
        </authorList>
    </citation>
    <scope>IDENTIFICATION</scope>
    <source>
        <strain evidence="9">wikel</strain>
    </source>
</reference>
<dbReference type="EMBL" id="ABJB010927758">
    <property type="status" value="NOT_ANNOTATED_CDS"/>
    <property type="molecule type" value="Genomic_DNA"/>
</dbReference>
<keyword evidence="8" id="KW-0418">Kinase</keyword>
<dbReference type="Pfam" id="PF00790">
    <property type="entry name" value="VHS"/>
    <property type="match status" value="1"/>
</dbReference>
<evidence type="ECO:0000256" key="4">
    <source>
        <dbReference type="PROSITE-ProRule" id="PRU00091"/>
    </source>
</evidence>
<dbReference type="GO" id="GO:0005769">
    <property type="term" value="C:early endosome"/>
    <property type="evidence" value="ECO:0000318"/>
    <property type="project" value="GO_Central"/>
</dbReference>
<protein>
    <submittedName>
        <fullName evidence="8 9">Hepatocyte growth factor-regulated tyrosine kinase substrate, putative</fullName>
    </submittedName>
</protein>
<evidence type="ECO:0000256" key="3">
    <source>
        <dbReference type="ARBA" id="ARBA00022833"/>
    </source>
</evidence>
<dbReference type="Gene3D" id="3.30.40.10">
    <property type="entry name" value="Zinc/RING finger domain, C3HC4 (zinc finger)"/>
    <property type="match status" value="1"/>
</dbReference>
<dbReference type="EMBL" id="ABJB010223096">
    <property type="status" value="NOT_ANNOTATED_CDS"/>
    <property type="molecule type" value="Genomic_DNA"/>
</dbReference>
<dbReference type="AlphaFoldDB" id="B7PCX5"/>
<dbReference type="EMBL" id="ABJB010187103">
    <property type="status" value="NOT_ANNOTATED_CDS"/>
    <property type="molecule type" value="Genomic_DNA"/>
</dbReference>
<feature type="domain" description="FYVE-type" evidence="6">
    <location>
        <begin position="141"/>
        <end position="185"/>
    </location>
</feature>
<dbReference type="Gene3D" id="1.25.40.90">
    <property type="match status" value="1"/>
</dbReference>
<accession>B7PCX5</accession>
<dbReference type="EMBL" id="ABJB010986554">
    <property type="status" value="NOT_ANNOTATED_CDS"/>
    <property type="molecule type" value="Genomic_DNA"/>
</dbReference>
<dbReference type="PANTHER" id="PTHR46275:SF1">
    <property type="entry name" value="HEPATOCYTE GROWTH FACTOR-REGULATED TYROSINE KINASE SUBSTRATE"/>
    <property type="match status" value="1"/>
</dbReference>
<dbReference type="SMART" id="SM00288">
    <property type="entry name" value="VHS"/>
    <property type="match status" value="1"/>
</dbReference>
<sequence length="392" mass="45131">MTESLSVRSGGTKQIACALLCRPKYAVSSIKKRLYTRNPHVTLFALQVLESCVKNCGTLVHNEVATKPFMEELRDLVKANTNEAVRDKVLELVQAWAHAFRNDPNYRAVQDTLNLMKVEGHKFPQLKESDAMFSADQAPDWADGECCHRCRVQFTLVQRKHHCRNCGQIFCQKCSSQMAPIPRFGIEKEPSGGKSEQELQEEEELQLAIALSKSEVETNQRASNLFLSVSSMHTQLVQHLQHQEDLRGGFGTRVAPGRLREEHREQLRRDAEEAERQRQIQMAQKLHIMRQKKQANQAVCLQIPFHIILEQCLHNQDRSRKEQGIHSMDKWFIRGNQAPCILSQDKWCIQDKGCHLAQCFLNKDRCIKDLFQQGCAYRKDTHHHHHSNNQGP</sequence>
<dbReference type="GO" id="GO:0035091">
    <property type="term" value="F:phosphatidylinositol binding"/>
    <property type="evidence" value="ECO:0007669"/>
    <property type="project" value="InterPro"/>
</dbReference>
<dbReference type="GO" id="GO:0031623">
    <property type="term" value="P:receptor internalization"/>
    <property type="evidence" value="ECO:0000318"/>
    <property type="project" value="GO_Central"/>
</dbReference>
<dbReference type="InterPro" id="IPR017455">
    <property type="entry name" value="Znf_FYVE-rel"/>
</dbReference>
<evidence type="ECO:0000313" key="8">
    <source>
        <dbReference type="EMBL" id="EEC04447.1"/>
    </source>
</evidence>
<dbReference type="InParanoid" id="B7PCX5"/>
<dbReference type="InterPro" id="IPR008942">
    <property type="entry name" value="ENTH_VHS"/>
</dbReference>
<dbReference type="OrthoDB" id="957735at2759"/>
<dbReference type="EMBL" id="DS686886">
    <property type="protein sequence ID" value="EEC04447.1"/>
    <property type="molecule type" value="Genomic_DNA"/>
</dbReference>
<dbReference type="EMBL" id="ABJB010281977">
    <property type="status" value="NOT_ANNOTATED_CDS"/>
    <property type="molecule type" value="Genomic_DNA"/>
</dbReference>
<dbReference type="PROSITE" id="PS50178">
    <property type="entry name" value="ZF_FYVE"/>
    <property type="match status" value="1"/>
</dbReference>
<dbReference type="EMBL" id="ABJB010607215">
    <property type="status" value="NOT_ANNOTATED_CDS"/>
    <property type="molecule type" value="Genomic_DNA"/>
</dbReference>